<comment type="similarity">
    <text evidence="2 13 14">Belongs to the TonB-dependent receptor family.</text>
</comment>
<evidence type="ECO:0000256" key="13">
    <source>
        <dbReference type="PROSITE-ProRule" id="PRU01360"/>
    </source>
</evidence>
<dbReference type="Pfam" id="PF00593">
    <property type="entry name" value="TonB_dep_Rec_b-barrel"/>
    <property type="match status" value="1"/>
</dbReference>
<dbReference type="Gene3D" id="3.55.50.30">
    <property type="match status" value="1"/>
</dbReference>
<evidence type="ECO:0000256" key="10">
    <source>
        <dbReference type="ARBA" id="ARBA00023136"/>
    </source>
</evidence>
<keyword evidence="9 14" id="KW-0798">TonB box</keyword>
<accession>A0ABW0PXI1</accession>
<evidence type="ECO:0000313" key="17">
    <source>
        <dbReference type="EMBL" id="MFC5517078.1"/>
    </source>
</evidence>
<dbReference type="InterPro" id="IPR000531">
    <property type="entry name" value="Beta-barrel_TonB"/>
</dbReference>
<keyword evidence="5" id="KW-0406">Ion transport</keyword>
<keyword evidence="12 13" id="KW-0998">Cell outer membrane</keyword>
<evidence type="ECO:0000256" key="2">
    <source>
        <dbReference type="ARBA" id="ARBA00009810"/>
    </source>
</evidence>
<dbReference type="SMART" id="SM00965">
    <property type="entry name" value="STN"/>
    <property type="match status" value="1"/>
</dbReference>
<gene>
    <name evidence="17" type="ORF">ACFPP9_14940</name>
</gene>
<keyword evidence="4 13" id="KW-1134">Transmembrane beta strand</keyword>
<dbReference type="InterPro" id="IPR011250">
    <property type="entry name" value="OMP/PagP_B-barrel"/>
</dbReference>
<dbReference type="Pfam" id="PF07715">
    <property type="entry name" value="Plug"/>
    <property type="match status" value="1"/>
</dbReference>
<evidence type="ECO:0000256" key="14">
    <source>
        <dbReference type="RuleBase" id="RU003357"/>
    </source>
</evidence>
<keyword evidence="8" id="KW-0408">Iron</keyword>
<dbReference type="Proteomes" id="UP001596150">
    <property type="component" value="Unassembled WGS sequence"/>
</dbReference>
<keyword evidence="18" id="KW-1185">Reference proteome</keyword>
<dbReference type="InterPro" id="IPR039426">
    <property type="entry name" value="TonB-dep_rcpt-like"/>
</dbReference>
<evidence type="ECO:0000256" key="9">
    <source>
        <dbReference type="ARBA" id="ARBA00023077"/>
    </source>
</evidence>
<dbReference type="InterPro" id="IPR011662">
    <property type="entry name" value="Secretin/TonB_short_N"/>
</dbReference>
<feature type="domain" description="Secretin/TonB short N-terminal" evidence="16">
    <location>
        <begin position="38"/>
        <end position="89"/>
    </location>
</feature>
<proteinExistence type="inferred from homology"/>
<evidence type="ECO:0000256" key="5">
    <source>
        <dbReference type="ARBA" id="ARBA00022496"/>
    </source>
</evidence>
<dbReference type="SUPFAM" id="SSF56935">
    <property type="entry name" value="Porins"/>
    <property type="match status" value="1"/>
</dbReference>
<comment type="caution">
    <text evidence="17">The sequence shown here is derived from an EMBL/GenBank/DDBJ whole genome shotgun (WGS) entry which is preliminary data.</text>
</comment>
<keyword evidence="6 13" id="KW-0812">Transmembrane</keyword>
<evidence type="ECO:0000256" key="15">
    <source>
        <dbReference type="SAM" id="MobiDB-lite"/>
    </source>
</evidence>
<dbReference type="Gene3D" id="2.40.170.20">
    <property type="entry name" value="TonB-dependent receptor, beta-barrel domain"/>
    <property type="match status" value="1"/>
</dbReference>
<evidence type="ECO:0000256" key="12">
    <source>
        <dbReference type="ARBA" id="ARBA00023237"/>
    </source>
</evidence>
<evidence type="ECO:0000256" key="7">
    <source>
        <dbReference type="ARBA" id="ARBA00022729"/>
    </source>
</evidence>
<sequence>MATISAAQAQAATQTIDFKIAPGPLNQALAAFGRQSGLQVTYLAASASGKTSAGITGRATRDEALARILTGSGLVFSFPNATTATVGKAGSSSAPVANDGSLVLETIDVTAGRASRTIGWDGTAATVFTTPAAVAHISSETLEHYPSNSPSDMLRSQPGVLSGESRNSGGLDVNIRGLQGQGRTPVTVDGAMNATAVYRGYQGIANRSFVDPDFIGGINIEKGPSTAPGGAGAIGGTVNMTTINADDIVAPGQSIGIRVKVEGGNNTTPLSSKAKGNMAQIFTDGVSYASADVDRPSWLDPTSGSASVVLATKSENFDLVAGFARRKSGNYHAGENGSHAPEETAPPQLCIDIPGYCDGYTFFKPGLTAYLPGEEVLNTSQNSYSGLLKGTFRFADDHTLELGYSHMKNEYGETYPMGFWNNEQNRQQGVPSEVEVNTYTSRYRWNPASELIDVKWNLWGTQLEELSSTADGGVNRSDKWADMWGTDLSNTSAFSTGLGEVALQYGLAYQNEATGPGTTSFSGIPARQGERYETSVFTNGKWSPTNWLQLEGGLRYHSYNSKNKAPGNSDEPATDDALDFSTRVTVMPMDGVQIFGGYKEASRLPSLFEAAGGFATIIDENLKPERAKDWEFGANLVKEGLLAETDSLGLKLAYFNNTIDDYINRRWDRVAVEYYPGYYYYINNMVVGNIAQAKFSGFELSGNYKVGGFNADFAGTYYTDIQYCRTNDTCKNSSLAADYATNYVPPEYSLSLALSQKFFDDRLTVGGRVTYVGPRGADAEPTQSGASPFIAPITWQPYTLLDVFASYQLSDFLMAQISIENLTDQYYVDPLNLALLPSPGRTIKFSLTGEFSPSDSTSGSDGLGGLTHFAEGPEFDWTGVYVGANAAYMSGAARAADFVQYTKGFTPPAPNDQVLGDFTGKSAGIQAGFNYQFANDLVLGLEGDFSWTDASYTKAQYDGRWDAYGFTADVNWMATVRAKAGVAVDRLFVYGSAGLTAADVDQSYFYTTKEVGSSSTAYYGDSKRMTGWTVGAGVEYAMTRNWTLKGEYNFVNLDRGSFENESESFGSTRVRSWRGDLDIDQVRVGVNYKF</sequence>
<dbReference type="PANTHER" id="PTHR30069">
    <property type="entry name" value="TONB-DEPENDENT OUTER MEMBRANE RECEPTOR"/>
    <property type="match status" value="1"/>
</dbReference>
<evidence type="ECO:0000313" key="18">
    <source>
        <dbReference type="Proteomes" id="UP001596150"/>
    </source>
</evidence>
<comment type="subcellular location">
    <subcellularLocation>
        <location evidence="1 13">Cell outer membrane</location>
        <topology evidence="1 13">Multi-pass membrane protein</topology>
    </subcellularLocation>
</comment>
<dbReference type="Gene3D" id="2.40.160.20">
    <property type="match status" value="1"/>
</dbReference>
<reference evidence="18" key="1">
    <citation type="journal article" date="2019" name="Int. J. Syst. Evol. Microbiol.">
        <title>The Global Catalogue of Microorganisms (GCM) 10K type strain sequencing project: providing services to taxonomists for standard genome sequencing and annotation.</title>
        <authorList>
            <consortium name="The Broad Institute Genomics Platform"/>
            <consortium name="The Broad Institute Genome Sequencing Center for Infectious Disease"/>
            <person name="Wu L."/>
            <person name="Ma J."/>
        </authorList>
    </citation>
    <scope>NUCLEOTIDE SEQUENCE [LARGE SCALE GENOMIC DNA]</scope>
    <source>
        <strain evidence="18">KACC 12633</strain>
    </source>
</reference>
<evidence type="ECO:0000256" key="8">
    <source>
        <dbReference type="ARBA" id="ARBA00023004"/>
    </source>
</evidence>
<dbReference type="EMBL" id="JBHSML010000007">
    <property type="protein sequence ID" value="MFC5517078.1"/>
    <property type="molecule type" value="Genomic_DNA"/>
</dbReference>
<dbReference type="InterPro" id="IPR012910">
    <property type="entry name" value="Plug_dom"/>
</dbReference>
<evidence type="ECO:0000256" key="3">
    <source>
        <dbReference type="ARBA" id="ARBA00022448"/>
    </source>
</evidence>
<keyword evidence="3 13" id="KW-0813">Transport</keyword>
<evidence type="ECO:0000256" key="1">
    <source>
        <dbReference type="ARBA" id="ARBA00004571"/>
    </source>
</evidence>
<dbReference type="RefSeq" id="WP_266345785.1">
    <property type="nucleotide sequence ID" value="NZ_JAPKNH010000011.1"/>
</dbReference>
<dbReference type="InterPro" id="IPR027385">
    <property type="entry name" value="Beta-barrel_OMP"/>
</dbReference>
<name>A0ABW0PXI1_9HYPH</name>
<keyword evidence="11 17" id="KW-0675">Receptor</keyword>
<dbReference type="SUPFAM" id="SSF56925">
    <property type="entry name" value="OMPA-like"/>
    <property type="match status" value="1"/>
</dbReference>
<dbReference type="InterPro" id="IPR037066">
    <property type="entry name" value="Plug_dom_sf"/>
</dbReference>
<dbReference type="InterPro" id="IPR036942">
    <property type="entry name" value="Beta-barrel_TonB_sf"/>
</dbReference>
<evidence type="ECO:0000256" key="4">
    <source>
        <dbReference type="ARBA" id="ARBA00022452"/>
    </source>
</evidence>
<evidence type="ECO:0000256" key="11">
    <source>
        <dbReference type="ARBA" id="ARBA00023170"/>
    </source>
</evidence>
<feature type="region of interest" description="Disordered" evidence="15">
    <location>
        <begin position="143"/>
        <end position="172"/>
    </location>
</feature>
<dbReference type="PANTHER" id="PTHR30069:SF41">
    <property type="entry name" value="HEME_HEMOPEXIN UTILIZATION PROTEIN C"/>
    <property type="match status" value="1"/>
</dbReference>
<dbReference type="Gene3D" id="2.170.130.10">
    <property type="entry name" value="TonB-dependent receptor, plug domain"/>
    <property type="match status" value="1"/>
</dbReference>
<evidence type="ECO:0000256" key="6">
    <source>
        <dbReference type="ARBA" id="ARBA00022692"/>
    </source>
</evidence>
<keyword evidence="7" id="KW-0732">Signal</keyword>
<evidence type="ECO:0000259" key="16">
    <source>
        <dbReference type="SMART" id="SM00965"/>
    </source>
</evidence>
<dbReference type="PROSITE" id="PS52016">
    <property type="entry name" value="TONB_DEPENDENT_REC_3"/>
    <property type="match status" value="1"/>
</dbReference>
<organism evidence="17 18">
    <name type="scientific">Kaistia terrae</name>
    <dbReference type="NCBI Taxonomy" id="537017"/>
    <lineage>
        <taxon>Bacteria</taxon>
        <taxon>Pseudomonadati</taxon>
        <taxon>Pseudomonadota</taxon>
        <taxon>Alphaproteobacteria</taxon>
        <taxon>Hyphomicrobiales</taxon>
        <taxon>Kaistiaceae</taxon>
        <taxon>Kaistia</taxon>
    </lineage>
</organism>
<protein>
    <submittedName>
        <fullName evidence="17">TonB-dependent receptor domain-containing protein</fullName>
    </submittedName>
</protein>
<keyword evidence="10 13" id="KW-0472">Membrane</keyword>
<keyword evidence="5" id="KW-0410">Iron transport</keyword>
<dbReference type="Pfam" id="PF13505">
    <property type="entry name" value="OMP_b-brl"/>
    <property type="match status" value="1"/>
</dbReference>